<evidence type="ECO:0000313" key="4">
    <source>
        <dbReference type="Proteomes" id="UP000006176"/>
    </source>
</evidence>
<gene>
    <name evidence="3" type="ordered locus">Sulba_0866</name>
</gene>
<dbReference type="InterPro" id="IPR007607">
    <property type="entry name" value="BacA/B"/>
</dbReference>
<dbReference type="AlphaFoldDB" id="I3XW43"/>
<dbReference type="OrthoDB" id="5327254at2"/>
<dbReference type="eggNOG" id="COG1664">
    <property type="taxonomic scope" value="Bacteria"/>
</dbReference>
<feature type="compositionally biased region" description="Basic and acidic residues" evidence="2">
    <location>
        <begin position="105"/>
        <end position="116"/>
    </location>
</feature>
<evidence type="ECO:0000256" key="1">
    <source>
        <dbReference type="ARBA" id="ARBA00044755"/>
    </source>
</evidence>
<accession>I3XW43</accession>
<sequence>MTSFIAFKSSFEGSIRSKEPLKIQGEIKGDIFCDTSVWIESKGYVFGEIHAKEVIVQGICEGNIFCENLIIKTYGSFKGNVKSTWLSMETKARFEGQRTLCMTEDKTSQKQRKPIEPFDTETVLL</sequence>
<dbReference type="PATRIC" id="fig|760154.4.peg.868"/>
<dbReference type="PANTHER" id="PTHR35024:SF4">
    <property type="entry name" value="POLYMER-FORMING CYTOSKELETAL PROTEIN"/>
    <property type="match status" value="1"/>
</dbReference>
<dbReference type="STRING" id="760154.Sulba_0866"/>
<reference evidence="3 4" key="1">
    <citation type="submission" date="2012-06" db="EMBL/GenBank/DDBJ databases">
        <title>Complete sequence of Sulfurospirillum barnesii SES-3.</title>
        <authorList>
            <consortium name="US DOE Joint Genome Institute"/>
            <person name="Lucas S."/>
            <person name="Han J."/>
            <person name="Lapidus A."/>
            <person name="Cheng J.-F."/>
            <person name="Goodwin L."/>
            <person name="Pitluck S."/>
            <person name="Peters L."/>
            <person name="Ovchinnikova G."/>
            <person name="Lu M."/>
            <person name="Detter J.C."/>
            <person name="Han C."/>
            <person name="Tapia R."/>
            <person name="Land M."/>
            <person name="Hauser L."/>
            <person name="Kyrpides N."/>
            <person name="Ivanova N."/>
            <person name="Pagani I."/>
            <person name="Stolz J."/>
            <person name="Arkin A."/>
            <person name="Dehal P."/>
            <person name="Oremland R."/>
            <person name="Saltikov C."/>
            <person name="Basu P."/>
            <person name="Hollibaugh J."/>
            <person name="Newman D."/>
            <person name="Stolyar S."/>
            <person name="Hazen T."/>
            <person name="Woyke T."/>
        </authorList>
    </citation>
    <scope>NUCLEOTIDE SEQUENCE [LARGE SCALE GENOMIC DNA]</scope>
    <source>
        <strain evidence="4">ATCC 700032 / DSM 10660 / SES-3</strain>
    </source>
</reference>
<dbReference type="Proteomes" id="UP000006176">
    <property type="component" value="Chromosome"/>
</dbReference>
<dbReference type="RefSeq" id="WP_014769047.1">
    <property type="nucleotide sequence ID" value="NC_018002.1"/>
</dbReference>
<keyword evidence="4" id="KW-1185">Reference proteome</keyword>
<protein>
    <submittedName>
        <fullName evidence="3">Integral membrane protein CcmA involved in cell shape determination</fullName>
    </submittedName>
</protein>
<feature type="region of interest" description="Disordered" evidence="2">
    <location>
        <begin position="105"/>
        <end position="125"/>
    </location>
</feature>
<dbReference type="Pfam" id="PF04519">
    <property type="entry name" value="Bactofilin"/>
    <property type="match status" value="1"/>
</dbReference>
<dbReference type="EMBL" id="CP003333">
    <property type="protein sequence ID" value="AFL68167.1"/>
    <property type="molecule type" value="Genomic_DNA"/>
</dbReference>
<proteinExistence type="inferred from homology"/>
<organism evidence="3 4">
    <name type="scientific">Sulfurospirillum barnesii (strain ATCC 700032 / DSM 10660 / SES-3)</name>
    <dbReference type="NCBI Taxonomy" id="760154"/>
    <lineage>
        <taxon>Bacteria</taxon>
        <taxon>Pseudomonadati</taxon>
        <taxon>Campylobacterota</taxon>
        <taxon>Epsilonproteobacteria</taxon>
        <taxon>Campylobacterales</taxon>
        <taxon>Sulfurospirillaceae</taxon>
        <taxon>Sulfurospirillum</taxon>
    </lineage>
</organism>
<evidence type="ECO:0000256" key="2">
    <source>
        <dbReference type="SAM" id="MobiDB-lite"/>
    </source>
</evidence>
<comment type="similarity">
    <text evidence="1">Belongs to the bactofilin family.</text>
</comment>
<evidence type="ECO:0000313" key="3">
    <source>
        <dbReference type="EMBL" id="AFL68167.1"/>
    </source>
</evidence>
<name>I3XW43_SULBS</name>
<dbReference type="HOGENOM" id="CLU_072799_6_7_7"/>
<dbReference type="PANTHER" id="PTHR35024">
    <property type="entry name" value="HYPOTHETICAL CYTOSOLIC PROTEIN"/>
    <property type="match status" value="1"/>
</dbReference>
<dbReference type="KEGG" id="sba:Sulba_0866"/>